<evidence type="ECO:0000313" key="3">
    <source>
        <dbReference type="EMBL" id="KDQ12389.1"/>
    </source>
</evidence>
<dbReference type="InParanoid" id="A0A067MA21"/>
<name>A0A067MA21_BOTB1</name>
<dbReference type="HOGENOM" id="CLU_953298_0_0_1"/>
<protein>
    <recommendedName>
        <fullName evidence="2">Small nuclear ribonucleoprotein Prp3 C-terminal domain-containing protein</fullName>
    </recommendedName>
</protein>
<dbReference type="AlphaFoldDB" id="A0A067MA21"/>
<feature type="region of interest" description="Disordered" evidence="1">
    <location>
        <begin position="258"/>
        <end position="280"/>
    </location>
</feature>
<evidence type="ECO:0000256" key="1">
    <source>
        <dbReference type="SAM" id="MobiDB-lite"/>
    </source>
</evidence>
<dbReference type="Pfam" id="PF06544">
    <property type="entry name" value="Prp3_C"/>
    <property type="match status" value="1"/>
</dbReference>
<dbReference type="PANTHER" id="PTHR15955:SF8">
    <property type="entry name" value="RWD DOMAIN-CONTAINING PROTEIN 2B-RELATED"/>
    <property type="match status" value="1"/>
</dbReference>
<keyword evidence="4" id="KW-1185">Reference proteome</keyword>
<dbReference type="InterPro" id="IPR017359">
    <property type="entry name" value="Phi-like"/>
</dbReference>
<evidence type="ECO:0000259" key="2">
    <source>
        <dbReference type="Pfam" id="PF06544"/>
    </source>
</evidence>
<feature type="domain" description="Small nuclear ribonucleoprotein Prp3 C-terminal" evidence="2">
    <location>
        <begin position="162"/>
        <end position="223"/>
    </location>
</feature>
<dbReference type="STRING" id="930990.A0A067MA21"/>
<organism evidence="3 4">
    <name type="scientific">Botryobasidium botryosum (strain FD-172 SS1)</name>
    <dbReference type="NCBI Taxonomy" id="930990"/>
    <lineage>
        <taxon>Eukaryota</taxon>
        <taxon>Fungi</taxon>
        <taxon>Dikarya</taxon>
        <taxon>Basidiomycota</taxon>
        <taxon>Agaricomycotina</taxon>
        <taxon>Agaricomycetes</taxon>
        <taxon>Cantharellales</taxon>
        <taxon>Botryobasidiaceae</taxon>
        <taxon>Botryobasidium</taxon>
    </lineage>
</organism>
<dbReference type="InterPro" id="IPR010541">
    <property type="entry name" value="Prp3_C"/>
</dbReference>
<dbReference type="EMBL" id="KL198051">
    <property type="protein sequence ID" value="KDQ12389.1"/>
    <property type="molecule type" value="Genomic_DNA"/>
</dbReference>
<evidence type="ECO:0000313" key="4">
    <source>
        <dbReference type="Proteomes" id="UP000027195"/>
    </source>
</evidence>
<sequence length="280" mass="31249">MVSDEIRLRQLDELLLIRSSILPDELFQLITPSWEAFLDASSSGDSLPLPFPLESPRFKVGTQAVWFDVTLPDQARQAAIFTGGDSVGREEAEQWSALINNKMEETSQAPEDFPAYQLLSAHLLPMIQSSAEKSKDDARSRLSEHEMLGAQAQDTACYHALLSSHHLISPEKRRSLSSWSRSLHLSGFAKVSYPGVIYVEGGRGSKASIEEFVKRVKGMQWLALKVRFVEEVEVGLVIGKGWKEVEKVGEVVEEMRKRGRERHVTGLGLGSSKSIDNKEK</sequence>
<gene>
    <name evidence="3" type="ORF">BOTBODRAFT_34694</name>
</gene>
<dbReference type="PANTHER" id="PTHR15955">
    <property type="entry name" value="RWD DOMAIN CONTAINING PROTEIN 2"/>
    <property type="match status" value="1"/>
</dbReference>
<accession>A0A067MA21</accession>
<reference evidence="4" key="1">
    <citation type="journal article" date="2014" name="Proc. Natl. Acad. Sci. U.S.A.">
        <title>Extensive sampling of basidiomycete genomes demonstrates inadequacy of the white-rot/brown-rot paradigm for wood decay fungi.</title>
        <authorList>
            <person name="Riley R."/>
            <person name="Salamov A.A."/>
            <person name="Brown D.W."/>
            <person name="Nagy L.G."/>
            <person name="Floudas D."/>
            <person name="Held B.W."/>
            <person name="Levasseur A."/>
            <person name="Lombard V."/>
            <person name="Morin E."/>
            <person name="Otillar R."/>
            <person name="Lindquist E.A."/>
            <person name="Sun H."/>
            <person name="LaButti K.M."/>
            <person name="Schmutz J."/>
            <person name="Jabbour D."/>
            <person name="Luo H."/>
            <person name="Baker S.E."/>
            <person name="Pisabarro A.G."/>
            <person name="Walton J.D."/>
            <person name="Blanchette R.A."/>
            <person name="Henrissat B."/>
            <person name="Martin F."/>
            <person name="Cullen D."/>
            <person name="Hibbett D.S."/>
            <person name="Grigoriev I.V."/>
        </authorList>
    </citation>
    <scope>NUCLEOTIDE SEQUENCE [LARGE SCALE GENOMIC DNA]</scope>
    <source>
        <strain evidence="4">FD-172 SS1</strain>
    </source>
</reference>
<proteinExistence type="predicted"/>
<dbReference type="Proteomes" id="UP000027195">
    <property type="component" value="Unassembled WGS sequence"/>
</dbReference>
<dbReference type="OrthoDB" id="432412at2759"/>